<accession>A0A4Y2ACH7</accession>
<dbReference type="InterPro" id="IPR016024">
    <property type="entry name" value="ARM-type_fold"/>
</dbReference>
<organism evidence="1 2">
    <name type="scientific">Araneus ventricosus</name>
    <name type="common">Orbweaver spider</name>
    <name type="synonym">Epeira ventricosa</name>
    <dbReference type="NCBI Taxonomy" id="182803"/>
    <lineage>
        <taxon>Eukaryota</taxon>
        <taxon>Metazoa</taxon>
        <taxon>Ecdysozoa</taxon>
        <taxon>Arthropoda</taxon>
        <taxon>Chelicerata</taxon>
        <taxon>Arachnida</taxon>
        <taxon>Araneae</taxon>
        <taxon>Araneomorphae</taxon>
        <taxon>Entelegynae</taxon>
        <taxon>Araneoidea</taxon>
        <taxon>Araneidae</taxon>
        <taxon>Araneus</taxon>
    </lineage>
</organism>
<dbReference type="Gene3D" id="1.25.10.10">
    <property type="entry name" value="Leucine-rich Repeat Variant"/>
    <property type="match status" value="1"/>
</dbReference>
<dbReference type="EMBL" id="BGPR01000012">
    <property type="protein sequence ID" value="GBL77563.1"/>
    <property type="molecule type" value="Genomic_DNA"/>
</dbReference>
<evidence type="ECO:0000313" key="2">
    <source>
        <dbReference type="Proteomes" id="UP000499080"/>
    </source>
</evidence>
<name>A0A4Y2ACH7_ARAVE</name>
<keyword evidence="2" id="KW-1185">Reference proteome</keyword>
<dbReference type="OrthoDB" id="6434119at2759"/>
<dbReference type="PANTHER" id="PTHR12044:SF14">
    <property type="entry name" value="MEIOTIC DOUBLE-STRANDED BREAK FORMATION PROTEIN 1"/>
    <property type="match status" value="1"/>
</dbReference>
<gene>
    <name evidence="1" type="primary">MEI1</name>
    <name evidence="1" type="ORF">AVEN_41927_1</name>
</gene>
<dbReference type="InterPro" id="IPR052133">
    <property type="entry name" value="Immune_Signaling-Apoptosis_Reg"/>
</dbReference>
<protein>
    <submittedName>
        <fullName evidence="1">Meiosis inhibitor protein 1</fullName>
    </submittedName>
</protein>
<dbReference type="SUPFAM" id="SSF48371">
    <property type="entry name" value="ARM repeat"/>
    <property type="match status" value="1"/>
</dbReference>
<reference evidence="1 2" key="1">
    <citation type="journal article" date="2019" name="Sci. Rep.">
        <title>Orb-weaving spider Araneus ventricosus genome elucidates the spidroin gene catalogue.</title>
        <authorList>
            <person name="Kono N."/>
            <person name="Nakamura H."/>
            <person name="Ohtoshi R."/>
            <person name="Moran D.A.P."/>
            <person name="Shinohara A."/>
            <person name="Yoshida Y."/>
            <person name="Fujiwara M."/>
            <person name="Mori M."/>
            <person name="Tomita M."/>
            <person name="Arakawa K."/>
        </authorList>
    </citation>
    <scope>NUCLEOTIDE SEQUENCE [LARGE SCALE GENOMIC DNA]</scope>
</reference>
<dbReference type="PANTHER" id="PTHR12044">
    <property type="entry name" value="BCL2 INTERACTING MEDIATOR OF CELL DEATH"/>
    <property type="match status" value="1"/>
</dbReference>
<dbReference type="AlphaFoldDB" id="A0A4Y2ACH7"/>
<evidence type="ECO:0000313" key="1">
    <source>
        <dbReference type="EMBL" id="GBL77563.1"/>
    </source>
</evidence>
<proteinExistence type="predicted"/>
<dbReference type="InterPro" id="IPR011989">
    <property type="entry name" value="ARM-like"/>
</dbReference>
<dbReference type="Proteomes" id="UP000499080">
    <property type="component" value="Unassembled WGS sequence"/>
</dbReference>
<dbReference type="GO" id="GO:0007127">
    <property type="term" value="P:meiosis I"/>
    <property type="evidence" value="ECO:0007669"/>
    <property type="project" value="TreeGrafter"/>
</dbReference>
<comment type="caution">
    <text evidence="1">The sequence shown here is derived from an EMBL/GenBank/DDBJ whole genome shotgun (WGS) entry which is preliminary data.</text>
</comment>
<sequence length="1250" mass="143056">MTEEHILWNVPKGHAIERSCILHCQDEEAYEVRSFEVAFSNAGPNICRLFSDTEALRTFVKAPVDVDFTKNRGSQPVVRVSLRVREGPVRDICCGDVEYLVESATECLLFFLIHMKKEDLRLAVAQKLTVEIQDECNYTQNLPRFHLLGQLFQLFPELLQNLGCENTSVLHYLAGGLTYPSDDVRSAIVYIFLQMYSSNSISTAGIFPSIDSIIAKGILSVLKSGSTKYLIKTGLALLKAFINHGAERIFLLFENSNEDMNFITVIKKIMVSPEPIFQVCIIQCLCHILSNSSSAEIHISMLIDENIPELLFEVINGKNELLIETIICCIRIFTQCSLFSEKCHILYGVNTLLDVAVTLLKLKNWRLLCMVFDLLSTLNSKKASAVVSSQSSVIEQALKLVENSYKIHNPQVLLAVSNFFCTVLKKEHLPSSVLFQLFSVVQTSMKNFQKFFSSRSHLSSEVKSFHENHIENLPLEVKLLNSGLDILCYLLQVLRKQSQGFFRSEECFSCPVIENDDESLNTSCKNDFQAAVYACISALDEIFVPYCLLLNADSSIKDISHFHLVQVLLEIFEDPIESKVLMLFAKKLVKAKMFSHIWNVKISRLLISRVSFEEASTKCNQCLTSFLKFLLQKHKDLDTHMETVKNGLTQLNCPIDECSSVLSQKCELQIEMTTSPNLCSVQVTILCLCYVTYLNDAPIVNAKTLAPHLVYYITCNSEYILSSTFILKHLIFLLAMCMHENIKFQTGLTEVSAIMWDALSNIACPIEVYTHHEVLLGWSFRNPRFNSFSSFVLQAWMKFSLYNSNSTILHKTFAILLKLLCTSDVAQETFIRQFDSNSEISFYFLQNAFESKIYQNEDRNIKERFVILIQALVQHIQNCTLRILVMKNHINEKTGDGFLPFGLECMLWCYRKISTINSQLDMKFVFHVTNFCCNSSFDDCKTLILCLKFLQFVSSVKDHDSRAWFVIIGNTKFLPFLNKCLTMHDQYEIESLQLLSILVVQQIDGRLKNTASMEIPFLQILKWLKCSRTKYMCFEILNRLLEVEFNDTFIQIGSTEQNTCLTGDSISRKDLRLLVICVQNAMALGDPSIEEIVFSTYMKLLSYISKTDPTLEKHIMLQPWLKILLESRLDDIYTNLELFEKWISYKYENATLIGVVKQFAIEILNIQHDLNQVDHLIIKLFSSVYQKYISKEIKMELKKVVDGKTKSNDSNSEQQNCLVSEVETIVSNYITNISNNDSVNETTNLNKCHM</sequence>